<keyword evidence="4" id="KW-0349">Heme</keyword>
<dbReference type="GO" id="GO:0020037">
    <property type="term" value="F:heme binding"/>
    <property type="evidence" value="ECO:0007669"/>
    <property type="project" value="InterPro"/>
</dbReference>
<dbReference type="GO" id="GO:0046872">
    <property type="term" value="F:metal ion binding"/>
    <property type="evidence" value="ECO:0007669"/>
    <property type="project" value="UniProtKB-KW"/>
</dbReference>
<evidence type="ECO:0000313" key="5">
    <source>
        <dbReference type="EMBL" id="KAJ7759341.1"/>
    </source>
</evidence>
<dbReference type="PANTHER" id="PTHR28657:SF5">
    <property type="entry name" value="INDOLEAMINE 2,3-DIOXYGENASE"/>
    <property type="match status" value="1"/>
</dbReference>
<dbReference type="Gene3D" id="1.20.58.480">
    <property type="match status" value="1"/>
</dbReference>
<evidence type="ECO:0000313" key="6">
    <source>
        <dbReference type="Proteomes" id="UP001215280"/>
    </source>
</evidence>
<feature type="binding site" description="proximal binding residue" evidence="4">
    <location>
        <position position="434"/>
    </location>
    <ligand>
        <name>heme b</name>
        <dbReference type="ChEBI" id="CHEBI:60344"/>
    </ligand>
    <ligandPart>
        <name>Fe</name>
        <dbReference type="ChEBI" id="CHEBI:18248"/>
    </ligandPart>
</feature>
<evidence type="ECO:0000256" key="3">
    <source>
        <dbReference type="ARBA" id="ARBA00023004"/>
    </source>
</evidence>
<proteinExistence type="inferred from homology"/>
<dbReference type="GO" id="GO:0033754">
    <property type="term" value="F:indoleamine 2,3-dioxygenase activity"/>
    <property type="evidence" value="ECO:0007669"/>
    <property type="project" value="TreeGrafter"/>
</dbReference>
<comment type="similarity">
    <text evidence="1">Belongs to the indoleamine 2,3-dioxygenase family.</text>
</comment>
<keyword evidence="2 4" id="KW-0479">Metal-binding</keyword>
<gene>
    <name evidence="5" type="ORF">DFH07DRAFT_817270</name>
</gene>
<dbReference type="GO" id="GO:0019441">
    <property type="term" value="P:L-tryptophan catabolic process to kynurenine"/>
    <property type="evidence" value="ECO:0007669"/>
    <property type="project" value="InterPro"/>
</dbReference>
<comment type="caution">
    <text evidence="5">The sequence shown here is derived from an EMBL/GenBank/DDBJ whole genome shotgun (WGS) entry which is preliminary data.</text>
</comment>
<dbReference type="InterPro" id="IPR000898">
    <property type="entry name" value="Indolamine_dOase"/>
</dbReference>
<evidence type="ECO:0000256" key="4">
    <source>
        <dbReference type="PIRSR" id="PIRSR600898-1"/>
    </source>
</evidence>
<sequence>MTNLLFFLTYSYLRHRNPEARPSLVSSPMADFSTIPPDHFLALSRLDGLLGSSESTYDTSTLAAHDFDVDNRTGFMPPQAPPSRLPSEWEAWELVLDGAIAEGLQLGDKPGLSEVEMGRSESWRKRVRELPVLPISALVRSETNLRRAHLVLAWTMHFYIHSLPPDVPVVIPSPITIPLFQICTQLQLPPVLTYADTVLYNWTLKTPSHKPTPALDNLQSQTLFTGTNDEQEFYLTSARMELRGVEALELMRATMDEAFVGDDLAMRRITTYLEKLATVIDDLKTLIATVREGCDPTAFYTAIRPWFRGADSDPAKRKWEFEGLESDPSWAYPSELSGPSAGQSSLIHALDMFLGVDEFSHSAALTGSSAAQTKKSAFLVRMQLYMPRHHRNFLNHLAANPRPLREIVTGAGDAKLLGAYNAAVGALKRFRDYHITIVTSYIIQPARRAAALRAKGEGEATAASEGAEAPLKGTGGTELAKFLKAVRDRTAAAIIES</sequence>
<name>A0AAD7J9V6_9AGAR</name>
<protein>
    <submittedName>
        <fullName evidence="5">Indoleamine 2,3-dioxygenase</fullName>
    </submittedName>
</protein>
<dbReference type="GO" id="GO:0034354">
    <property type="term" value="P:'de novo' NAD+ biosynthetic process from L-tryptophan"/>
    <property type="evidence" value="ECO:0007669"/>
    <property type="project" value="TreeGrafter"/>
</dbReference>
<organism evidence="5 6">
    <name type="scientific">Mycena maculata</name>
    <dbReference type="NCBI Taxonomy" id="230809"/>
    <lineage>
        <taxon>Eukaryota</taxon>
        <taxon>Fungi</taxon>
        <taxon>Dikarya</taxon>
        <taxon>Basidiomycota</taxon>
        <taxon>Agaricomycotina</taxon>
        <taxon>Agaricomycetes</taxon>
        <taxon>Agaricomycetidae</taxon>
        <taxon>Agaricales</taxon>
        <taxon>Marasmiineae</taxon>
        <taxon>Mycenaceae</taxon>
        <taxon>Mycena</taxon>
    </lineage>
</organism>
<dbReference type="EMBL" id="JARJLG010000052">
    <property type="protein sequence ID" value="KAJ7759341.1"/>
    <property type="molecule type" value="Genomic_DNA"/>
</dbReference>
<dbReference type="GO" id="GO:0005737">
    <property type="term" value="C:cytoplasm"/>
    <property type="evidence" value="ECO:0007669"/>
    <property type="project" value="TreeGrafter"/>
</dbReference>
<dbReference type="SUPFAM" id="SSF140959">
    <property type="entry name" value="Indolic compounds 2,3-dioxygenase-like"/>
    <property type="match status" value="1"/>
</dbReference>
<evidence type="ECO:0000256" key="2">
    <source>
        <dbReference type="ARBA" id="ARBA00022723"/>
    </source>
</evidence>
<keyword evidence="6" id="KW-1185">Reference proteome</keyword>
<keyword evidence="3 4" id="KW-0408">Iron</keyword>
<accession>A0AAD7J9V6</accession>
<dbReference type="PANTHER" id="PTHR28657">
    <property type="entry name" value="INDOLEAMINE 2,3-DIOXYGENASE"/>
    <property type="match status" value="1"/>
</dbReference>
<dbReference type="InterPro" id="IPR037217">
    <property type="entry name" value="Trp/Indoleamine_2_3_dOase-like"/>
</dbReference>
<dbReference type="Proteomes" id="UP001215280">
    <property type="component" value="Unassembled WGS sequence"/>
</dbReference>
<dbReference type="Pfam" id="PF01231">
    <property type="entry name" value="IDO"/>
    <property type="match status" value="1"/>
</dbReference>
<reference evidence="5" key="1">
    <citation type="submission" date="2023-03" db="EMBL/GenBank/DDBJ databases">
        <title>Massive genome expansion in bonnet fungi (Mycena s.s.) driven by repeated elements and novel gene families across ecological guilds.</title>
        <authorList>
            <consortium name="Lawrence Berkeley National Laboratory"/>
            <person name="Harder C.B."/>
            <person name="Miyauchi S."/>
            <person name="Viragh M."/>
            <person name="Kuo A."/>
            <person name="Thoen E."/>
            <person name="Andreopoulos B."/>
            <person name="Lu D."/>
            <person name="Skrede I."/>
            <person name="Drula E."/>
            <person name="Henrissat B."/>
            <person name="Morin E."/>
            <person name="Kohler A."/>
            <person name="Barry K."/>
            <person name="LaButti K."/>
            <person name="Morin E."/>
            <person name="Salamov A."/>
            <person name="Lipzen A."/>
            <person name="Mereny Z."/>
            <person name="Hegedus B."/>
            <person name="Baldrian P."/>
            <person name="Stursova M."/>
            <person name="Weitz H."/>
            <person name="Taylor A."/>
            <person name="Grigoriev I.V."/>
            <person name="Nagy L.G."/>
            <person name="Martin F."/>
            <person name="Kauserud H."/>
        </authorList>
    </citation>
    <scope>NUCLEOTIDE SEQUENCE</scope>
    <source>
        <strain evidence="5">CBHHK188m</strain>
    </source>
</reference>
<evidence type="ECO:0000256" key="1">
    <source>
        <dbReference type="ARBA" id="ARBA00007119"/>
    </source>
</evidence>
<dbReference type="AlphaFoldDB" id="A0AAD7J9V6"/>